<gene>
    <name evidence="1" type="ORF">LCGC14_1285090</name>
</gene>
<evidence type="ECO:0000313" key="1">
    <source>
        <dbReference type="EMBL" id="KKM85828.1"/>
    </source>
</evidence>
<name>A0A0F9KVR1_9ZZZZ</name>
<protein>
    <submittedName>
        <fullName evidence="1">Uncharacterized protein</fullName>
    </submittedName>
</protein>
<dbReference type="AlphaFoldDB" id="A0A0F9KVR1"/>
<reference evidence="1" key="1">
    <citation type="journal article" date="2015" name="Nature">
        <title>Complex archaea that bridge the gap between prokaryotes and eukaryotes.</title>
        <authorList>
            <person name="Spang A."/>
            <person name="Saw J.H."/>
            <person name="Jorgensen S.L."/>
            <person name="Zaremba-Niedzwiedzka K."/>
            <person name="Martijn J."/>
            <person name="Lind A.E."/>
            <person name="van Eijk R."/>
            <person name="Schleper C."/>
            <person name="Guy L."/>
            <person name="Ettema T.J."/>
        </authorList>
    </citation>
    <scope>NUCLEOTIDE SEQUENCE</scope>
</reference>
<accession>A0A0F9KVR1</accession>
<proteinExistence type="predicted"/>
<organism evidence="1">
    <name type="scientific">marine sediment metagenome</name>
    <dbReference type="NCBI Taxonomy" id="412755"/>
    <lineage>
        <taxon>unclassified sequences</taxon>
        <taxon>metagenomes</taxon>
        <taxon>ecological metagenomes</taxon>
    </lineage>
</organism>
<dbReference type="EMBL" id="LAZR01007348">
    <property type="protein sequence ID" value="KKM85828.1"/>
    <property type="molecule type" value="Genomic_DNA"/>
</dbReference>
<sequence length="43" mass="5226">MKFTRKFFESVYYMKFNWISLLIETLNTIQTIIRISSNDMKSS</sequence>
<comment type="caution">
    <text evidence="1">The sequence shown here is derived from an EMBL/GenBank/DDBJ whole genome shotgun (WGS) entry which is preliminary data.</text>
</comment>
<feature type="non-terminal residue" evidence="1">
    <location>
        <position position="43"/>
    </location>
</feature>